<protein>
    <submittedName>
        <fullName evidence="2">Uncharacterized protein</fullName>
    </submittedName>
</protein>
<proteinExistence type="predicted"/>
<comment type="caution">
    <text evidence="2">The sequence shown here is derived from an EMBL/GenBank/DDBJ whole genome shotgun (WGS) entry which is preliminary data.</text>
</comment>
<evidence type="ECO:0000256" key="1">
    <source>
        <dbReference type="SAM" id="Phobius"/>
    </source>
</evidence>
<keyword evidence="1" id="KW-0812">Transmembrane</keyword>
<reference evidence="2 3" key="1">
    <citation type="submission" date="2019-03" db="EMBL/GenBank/DDBJ databases">
        <title>Genomic Encyclopedia of Type Strains, Phase IV (KMG-IV): sequencing the most valuable type-strain genomes for metagenomic binning, comparative biology and taxonomic classification.</title>
        <authorList>
            <person name="Goeker M."/>
        </authorList>
    </citation>
    <scope>NUCLEOTIDE SEQUENCE [LARGE SCALE GENOMIC DNA]</scope>
    <source>
        <strain evidence="2 3">DSM 25059</strain>
    </source>
</reference>
<dbReference type="Proteomes" id="UP000295493">
    <property type="component" value="Unassembled WGS sequence"/>
</dbReference>
<evidence type="ECO:0000313" key="2">
    <source>
        <dbReference type="EMBL" id="TDN83758.1"/>
    </source>
</evidence>
<dbReference type="OrthoDB" id="7410112at2"/>
<gene>
    <name evidence="2" type="ORF">EV664_104244</name>
</gene>
<keyword evidence="3" id="KW-1185">Reference proteome</keyword>
<name>A0A4V3BTM4_9SPHN</name>
<feature type="transmembrane region" description="Helical" evidence="1">
    <location>
        <begin position="12"/>
        <end position="33"/>
    </location>
</feature>
<feature type="transmembrane region" description="Helical" evidence="1">
    <location>
        <begin position="39"/>
        <end position="59"/>
    </location>
</feature>
<dbReference type="AlphaFoldDB" id="A0A4V3BTM4"/>
<dbReference type="EMBL" id="SNWD01000004">
    <property type="protein sequence ID" value="TDN83758.1"/>
    <property type="molecule type" value="Genomic_DNA"/>
</dbReference>
<organism evidence="2 3">
    <name type="scientific">Stakelama pacifica</name>
    <dbReference type="NCBI Taxonomy" id="517720"/>
    <lineage>
        <taxon>Bacteria</taxon>
        <taxon>Pseudomonadati</taxon>
        <taxon>Pseudomonadota</taxon>
        <taxon>Alphaproteobacteria</taxon>
        <taxon>Sphingomonadales</taxon>
        <taxon>Sphingomonadaceae</taxon>
        <taxon>Stakelama</taxon>
    </lineage>
</organism>
<evidence type="ECO:0000313" key="3">
    <source>
        <dbReference type="Proteomes" id="UP000295493"/>
    </source>
</evidence>
<sequence>MSDPDSRARNRYLAMTGVRIAGAAGAVFGLVVLARGQDLTTRILGAAIVLSALFMIATVPRAMARQWRTPPES</sequence>
<dbReference type="RefSeq" id="WP_133495292.1">
    <property type="nucleotide sequence ID" value="NZ_BMLU01000004.1"/>
</dbReference>
<keyword evidence="1" id="KW-1133">Transmembrane helix</keyword>
<keyword evidence="1" id="KW-0472">Membrane</keyword>
<accession>A0A4V3BTM4</accession>